<keyword evidence="3" id="KW-0732">Signal</keyword>
<name>A0AAD5WR02_9PEZI</name>
<dbReference type="AlphaFoldDB" id="A0AAD5WR02"/>
<keyword evidence="5" id="KW-1185">Reference proteome</keyword>
<keyword evidence="2" id="KW-0812">Transmembrane</keyword>
<feature type="chain" id="PRO_5042249371" evidence="3">
    <location>
        <begin position="23"/>
        <end position="299"/>
    </location>
</feature>
<feature type="signal peptide" evidence="3">
    <location>
        <begin position="1"/>
        <end position="22"/>
    </location>
</feature>
<feature type="transmembrane region" description="Helical" evidence="2">
    <location>
        <begin position="185"/>
        <end position="207"/>
    </location>
</feature>
<evidence type="ECO:0000256" key="3">
    <source>
        <dbReference type="SAM" id="SignalP"/>
    </source>
</evidence>
<feature type="compositionally biased region" description="Polar residues" evidence="1">
    <location>
        <begin position="259"/>
        <end position="275"/>
    </location>
</feature>
<accession>A0AAD5WR02</accession>
<evidence type="ECO:0000313" key="5">
    <source>
        <dbReference type="Proteomes" id="UP001201980"/>
    </source>
</evidence>
<reference evidence="4" key="1">
    <citation type="submission" date="2022-07" db="EMBL/GenBank/DDBJ databases">
        <title>Draft genome sequence of Zalerion maritima ATCC 34329, a (micro)plastics degrading marine fungus.</title>
        <authorList>
            <person name="Paco A."/>
            <person name="Goncalves M.F.M."/>
            <person name="Rocha-Santos T.A.P."/>
            <person name="Alves A."/>
        </authorList>
    </citation>
    <scope>NUCLEOTIDE SEQUENCE</scope>
    <source>
        <strain evidence="4">ATCC 34329</strain>
    </source>
</reference>
<feature type="compositionally biased region" description="Pro residues" evidence="1">
    <location>
        <begin position="222"/>
        <end position="231"/>
    </location>
</feature>
<feature type="compositionally biased region" description="Low complexity" evidence="1">
    <location>
        <begin position="131"/>
        <end position="183"/>
    </location>
</feature>
<gene>
    <name evidence="4" type="ORF">MKZ38_002832</name>
</gene>
<feature type="region of interest" description="Disordered" evidence="1">
    <location>
        <begin position="215"/>
        <end position="299"/>
    </location>
</feature>
<proteinExistence type="predicted"/>
<organism evidence="4 5">
    <name type="scientific">Zalerion maritima</name>
    <dbReference type="NCBI Taxonomy" id="339359"/>
    <lineage>
        <taxon>Eukaryota</taxon>
        <taxon>Fungi</taxon>
        <taxon>Dikarya</taxon>
        <taxon>Ascomycota</taxon>
        <taxon>Pezizomycotina</taxon>
        <taxon>Sordariomycetes</taxon>
        <taxon>Lulworthiomycetidae</taxon>
        <taxon>Lulworthiales</taxon>
        <taxon>Lulworthiaceae</taxon>
        <taxon>Zalerion</taxon>
    </lineage>
</organism>
<evidence type="ECO:0000256" key="2">
    <source>
        <dbReference type="SAM" id="Phobius"/>
    </source>
</evidence>
<evidence type="ECO:0000256" key="1">
    <source>
        <dbReference type="SAM" id="MobiDB-lite"/>
    </source>
</evidence>
<comment type="caution">
    <text evidence="4">The sequence shown here is derived from an EMBL/GenBank/DDBJ whole genome shotgun (WGS) entry which is preliminary data.</text>
</comment>
<protein>
    <submittedName>
        <fullName evidence="4">Uncharacterized protein</fullName>
    </submittedName>
</protein>
<dbReference type="EMBL" id="JAKWBI020000189">
    <property type="protein sequence ID" value="KAJ2899758.1"/>
    <property type="molecule type" value="Genomic_DNA"/>
</dbReference>
<evidence type="ECO:0000313" key="4">
    <source>
        <dbReference type="EMBL" id="KAJ2899758.1"/>
    </source>
</evidence>
<keyword evidence="2" id="KW-1133">Transmembrane helix</keyword>
<keyword evidence="2" id="KW-0472">Membrane</keyword>
<dbReference type="Proteomes" id="UP001201980">
    <property type="component" value="Unassembled WGS sequence"/>
</dbReference>
<feature type="region of interest" description="Disordered" evidence="1">
    <location>
        <begin position="117"/>
        <end position="183"/>
    </location>
</feature>
<sequence length="299" mass="30741">MRHPTIPTSLLLLLLRPPTATASPGARTGTLTPSAVAIETGDVFGIQAEGILAAPIPKPTTRVRPHADPRLWARQDIITINKNTCAFFGGDICGSTATAVGCAANWVGVNTLSNFPNDGNSYVREEDVETTESSSSSATSSSSPSGSSSNDGQSESTTTITSSSPTATESGGSEDGGSSTPTGPIVGGIVGGLAVVGLVVLGVVFLLRKKKSEAHENQPLAHHPPPPPQGYPSPSTWGDPGTSPMHGQLNPEGTAAGYYSNTAPQTSPRYGTQPGQARWMQPGHQEPKPPFQTGPVELA</sequence>